<feature type="region of interest" description="Disordered" evidence="7">
    <location>
        <begin position="562"/>
        <end position="589"/>
    </location>
</feature>
<accession>A0A420S7V2</accession>
<proteinExistence type="predicted"/>
<dbReference type="InterPro" id="IPR007219">
    <property type="entry name" value="XnlR_reg_dom"/>
</dbReference>
<reference evidence="9 10" key="1">
    <citation type="journal article" date="2018" name="Sci. Rep.">
        <title>Characterisation of pathogen-specific regions and novel effector candidates in Fusarium oxysporum f. sp. cepae.</title>
        <authorList>
            <person name="Armitage A.D."/>
            <person name="Taylor A."/>
            <person name="Sobczyk M.K."/>
            <person name="Baxter L."/>
            <person name="Greenfield B.P."/>
            <person name="Bates H.J."/>
            <person name="Wilson F."/>
            <person name="Jackson A.C."/>
            <person name="Ott S."/>
            <person name="Harrison R.J."/>
            <person name="Clarkson J.P."/>
        </authorList>
    </citation>
    <scope>NUCLEOTIDE SEQUENCE [LARGE SCALE GENOMIC DNA]</scope>
    <source>
        <strain evidence="9 10">Fp_A8</strain>
    </source>
</reference>
<evidence type="ECO:0000313" key="9">
    <source>
        <dbReference type="EMBL" id="RKL25334.1"/>
    </source>
</evidence>
<dbReference type="GO" id="GO:0043565">
    <property type="term" value="F:sequence-specific DNA binding"/>
    <property type="evidence" value="ECO:0007669"/>
    <property type="project" value="TreeGrafter"/>
</dbReference>
<dbReference type="Pfam" id="PF00172">
    <property type="entry name" value="Zn_clus"/>
    <property type="match status" value="1"/>
</dbReference>
<evidence type="ECO:0000256" key="2">
    <source>
        <dbReference type="ARBA" id="ARBA00022723"/>
    </source>
</evidence>
<dbReference type="Proteomes" id="UP000283569">
    <property type="component" value="Unassembled WGS sequence"/>
</dbReference>
<dbReference type="GO" id="GO:0045944">
    <property type="term" value="P:positive regulation of transcription by RNA polymerase II"/>
    <property type="evidence" value="ECO:0007669"/>
    <property type="project" value="TreeGrafter"/>
</dbReference>
<dbReference type="GO" id="GO:0006351">
    <property type="term" value="P:DNA-templated transcription"/>
    <property type="evidence" value="ECO:0007669"/>
    <property type="project" value="InterPro"/>
</dbReference>
<gene>
    <name evidence="9" type="ORF">BFJ72_g14014</name>
</gene>
<dbReference type="Gene3D" id="4.10.240.10">
    <property type="entry name" value="Zn(2)-C6 fungal-type DNA-binding domain"/>
    <property type="match status" value="1"/>
</dbReference>
<dbReference type="AlphaFoldDB" id="A0A420S7V2"/>
<dbReference type="SMART" id="SM00066">
    <property type="entry name" value="GAL4"/>
    <property type="match status" value="1"/>
</dbReference>
<keyword evidence="6" id="KW-0539">Nucleus</keyword>
<evidence type="ECO:0000256" key="1">
    <source>
        <dbReference type="ARBA" id="ARBA00004123"/>
    </source>
</evidence>
<dbReference type="PANTHER" id="PTHR47540:SF6">
    <property type="entry name" value="ZN(II)2CYS6 TRANSCRIPTION FACTOR (EUROFUNG)"/>
    <property type="match status" value="1"/>
</dbReference>
<evidence type="ECO:0000256" key="5">
    <source>
        <dbReference type="ARBA" id="ARBA00023163"/>
    </source>
</evidence>
<feature type="compositionally biased region" description="Low complexity" evidence="7">
    <location>
        <begin position="116"/>
        <end position="129"/>
    </location>
</feature>
<evidence type="ECO:0000313" key="10">
    <source>
        <dbReference type="Proteomes" id="UP000283569"/>
    </source>
</evidence>
<sequence length="645" mass="71575">MREYGAEPRIRTECSRCRKQKIKCSGSHPCDACKKRKLSCEFDQRDQKVLVTRGFILDLQQRAATSQSSTGTAEYITPGSLDTNINAGGPSDSVEPPPHLPSPGGNVSASLPTEDSLLGSHSSTNSSGKGLDPIASALVNPLSSGQSKFMVSAQGREFYLGTSSNWSFTRRVLSLTHEYIHQSPISVDNLLFDGLAYDLGWDGSRITPALDPPVMPSLDHAVFLINTVKFHCGQLFHLFDEETFMAYLHEFYADPSSHIAAADLPYIHLLLILAFGKAFAENNNYQAKRPPGADYFIGQAMRVALGQGMHTDMPVDRLGDRIVERSRRIWWTVYVLDREMTSLMGLPQSVHDDDIHHQLPHFDGSTQRVAALHMQIRLCRTIASVGRGVYGANGRLNKKFLLSTKKVLENIAGLADELQQQFPLGADKACIVLATRPLLLCFLKIRFETPDSITEALNSSQTVWNLIKMCIDSSYQMINILGCLQSQGLLEAFLPFDLESLFVSSFNLLIAPVLDPRFSEYDATFRHKTHIIFNEMISKGNLIAMFRRSELQQLDDMLGRLPRDQSDTTPVPIDGQIIGGTNGEGEGSLNDLNDDNETMASMLPGMDDLGMDAWFTTAQMIDMANSIANSDTEFLSHAMMEHDIW</sequence>
<feature type="region of interest" description="Disordered" evidence="7">
    <location>
        <begin position="67"/>
        <end position="129"/>
    </location>
</feature>
<evidence type="ECO:0000259" key="8">
    <source>
        <dbReference type="PROSITE" id="PS50048"/>
    </source>
</evidence>
<evidence type="ECO:0000256" key="6">
    <source>
        <dbReference type="ARBA" id="ARBA00023242"/>
    </source>
</evidence>
<comment type="subcellular location">
    <subcellularLocation>
        <location evidence="1">Nucleus</location>
    </subcellularLocation>
</comment>
<protein>
    <recommendedName>
        <fullName evidence="8">Zn(2)-C6 fungal-type domain-containing protein</fullName>
    </recommendedName>
</protein>
<dbReference type="Pfam" id="PF04082">
    <property type="entry name" value="Fungal_trans"/>
    <property type="match status" value="1"/>
</dbReference>
<dbReference type="InterPro" id="IPR001138">
    <property type="entry name" value="Zn2Cys6_DnaBD"/>
</dbReference>
<organism evidence="9 10">
    <name type="scientific">Gibberella intermedia</name>
    <name type="common">Bulb rot disease fungus</name>
    <name type="synonym">Fusarium proliferatum</name>
    <dbReference type="NCBI Taxonomy" id="948311"/>
    <lineage>
        <taxon>Eukaryota</taxon>
        <taxon>Fungi</taxon>
        <taxon>Dikarya</taxon>
        <taxon>Ascomycota</taxon>
        <taxon>Pezizomycotina</taxon>
        <taxon>Sordariomycetes</taxon>
        <taxon>Hypocreomycetidae</taxon>
        <taxon>Hypocreales</taxon>
        <taxon>Nectriaceae</taxon>
        <taxon>Fusarium</taxon>
        <taxon>Fusarium fujikuroi species complex</taxon>
    </lineage>
</organism>
<dbReference type="InterPro" id="IPR051711">
    <property type="entry name" value="Stress_Response_Reg"/>
</dbReference>
<keyword evidence="4" id="KW-0238">DNA-binding</keyword>
<feature type="compositionally biased region" description="Gly residues" evidence="7">
    <location>
        <begin position="577"/>
        <end position="586"/>
    </location>
</feature>
<dbReference type="CDD" id="cd12148">
    <property type="entry name" value="fungal_TF_MHR"/>
    <property type="match status" value="1"/>
</dbReference>
<dbReference type="GO" id="GO:0008270">
    <property type="term" value="F:zinc ion binding"/>
    <property type="evidence" value="ECO:0007669"/>
    <property type="project" value="InterPro"/>
</dbReference>
<evidence type="ECO:0000256" key="7">
    <source>
        <dbReference type="SAM" id="MobiDB-lite"/>
    </source>
</evidence>
<keyword evidence="2" id="KW-0479">Metal-binding</keyword>
<feature type="domain" description="Zn(2)-C6 fungal-type" evidence="8">
    <location>
        <begin position="13"/>
        <end position="42"/>
    </location>
</feature>
<dbReference type="PANTHER" id="PTHR47540">
    <property type="entry name" value="THIAMINE REPRESSIBLE GENES REGULATORY PROTEIN THI5"/>
    <property type="match status" value="1"/>
</dbReference>
<keyword evidence="5" id="KW-0804">Transcription</keyword>
<dbReference type="GO" id="GO:0000981">
    <property type="term" value="F:DNA-binding transcription factor activity, RNA polymerase II-specific"/>
    <property type="evidence" value="ECO:0007669"/>
    <property type="project" value="InterPro"/>
</dbReference>
<dbReference type="GO" id="GO:0005634">
    <property type="term" value="C:nucleus"/>
    <property type="evidence" value="ECO:0007669"/>
    <property type="project" value="UniProtKB-SubCell"/>
</dbReference>
<dbReference type="SUPFAM" id="SSF57701">
    <property type="entry name" value="Zn2/Cys6 DNA-binding domain"/>
    <property type="match status" value="1"/>
</dbReference>
<comment type="caution">
    <text evidence="9">The sequence shown here is derived from an EMBL/GenBank/DDBJ whole genome shotgun (WGS) entry which is preliminary data.</text>
</comment>
<evidence type="ECO:0000256" key="4">
    <source>
        <dbReference type="ARBA" id="ARBA00023125"/>
    </source>
</evidence>
<evidence type="ECO:0000256" key="3">
    <source>
        <dbReference type="ARBA" id="ARBA00023015"/>
    </source>
</evidence>
<dbReference type="EMBL" id="MRDB01000094">
    <property type="protein sequence ID" value="RKL25334.1"/>
    <property type="molecule type" value="Genomic_DNA"/>
</dbReference>
<dbReference type="SMART" id="SM00906">
    <property type="entry name" value="Fungal_trans"/>
    <property type="match status" value="1"/>
</dbReference>
<dbReference type="PROSITE" id="PS50048">
    <property type="entry name" value="ZN2_CY6_FUNGAL_2"/>
    <property type="match status" value="1"/>
</dbReference>
<keyword evidence="3" id="KW-0805">Transcription regulation</keyword>
<dbReference type="InterPro" id="IPR036864">
    <property type="entry name" value="Zn2-C6_fun-type_DNA-bd_sf"/>
</dbReference>
<name>A0A420S7V2_GIBIN</name>
<dbReference type="CDD" id="cd00067">
    <property type="entry name" value="GAL4"/>
    <property type="match status" value="1"/>
</dbReference>